<dbReference type="PROSITE" id="PS50157">
    <property type="entry name" value="ZINC_FINGER_C2H2_2"/>
    <property type="match status" value="1"/>
</dbReference>
<evidence type="ECO:0000313" key="4">
    <source>
        <dbReference type="EMBL" id="KAK3316669.1"/>
    </source>
</evidence>
<dbReference type="Proteomes" id="UP001283341">
    <property type="component" value="Unassembled WGS sequence"/>
</dbReference>
<reference evidence="4" key="2">
    <citation type="submission" date="2023-06" db="EMBL/GenBank/DDBJ databases">
        <authorList>
            <consortium name="Lawrence Berkeley National Laboratory"/>
            <person name="Haridas S."/>
            <person name="Hensen N."/>
            <person name="Bonometti L."/>
            <person name="Westerberg I."/>
            <person name="Brannstrom I.O."/>
            <person name="Guillou S."/>
            <person name="Cros-Aarteil S."/>
            <person name="Calhoun S."/>
            <person name="Kuo A."/>
            <person name="Mondo S."/>
            <person name="Pangilinan J."/>
            <person name="Riley R."/>
            <person name="Labutti K."/>
            <person name="Andreopoulos B."/>
            <person name="Lipzen A."/>
            <person name="Chen C."/>
            <person name="Yanf M."/>
            <person name="Daum C."/>
            <person name="Ng V."/>
            <person name="Clum A."/>
            <person name="Steindorff A."/>
            <person name="Ohm R."/>
            <person name="Martin F."/>
            <person name="Silar P."/>
            <person name="Natvig D."/>
            <person name="Lalanne C."/>
            <person name="Gautier V."/>
            <person name="Ament-Velasquez S.L."/>
            <person name="Kruys A."/>
            <person name="Hutchinson M.I."/>
            <person name="Powell A.J."/>
            <person name="Barry K."/>
            <person name="Miller A.N."/>
            <person name="Grigoriev I.V."/>
            <person name="Debuchy R."/>
            <person name="Gladieux P."/>
            <person name="Thoren M.H."/>
            <person name="Johannesson H."/>
        </authorList>
    </citation>
    <scope>NUCLEOTIDE SEQUENCE</scope>
    <source>
        <strain evidence="4">CBS 118394</strain>
    </source>
</reference>
<name>A0AAE0M3L1_9PEZI</name>
<evidence type="ECO:0000256" key="2">
    <source>
        <dbReference type="SAM" id="MobiDB-lite"/>
    </source>
</evidence>
<protein>
    <recommendedName>
        <fullName evidence="3">C2H2-type domain-containing protein</fullName>
    </recommendedName>
</protein>
<accession>A0AAE0M3L1</accession>
<dbReference type="AlphaFoldDB" id="A0AAE0M3L1"/>
<organism evidence="4 5">
    <name type="scientific">Apodospora peruviana</name>
    <dbReference type="NCBI Taxonomy" id="516989"/>
    <lineage>
        <taxon>Eukaryota</taxon>
        <taxon>Fungi</taxon>
        <taxon>Dikarya</taxon>
        <taxon>Ascomycota</taxon>
        <taxon>Pezizomycotina</taxon>
        <taxon>Sordariomycetes</taxon>
        <taxon>Sordariomycetidae</taxon>
        <taxon>Sordariales</taxon>
        <taxon>Lasiosphaeriaceae</taxon>
        <taxon>Apodospora</taxon>
    </lineage>
</organism>
<feature type="region of interest" description="Disordered" evidence="2">
    <location>
        <begin position="13"/>
        <end position="75"/>
    </location>
</feature>
<feature type="compositionally biased region" description="Polar residues" evidence="2">
    <location>
        <begin position="20"/>
        <end position="47"/>
    </location>
</feature>
<keyword evidence="1" id="KW-0479">Metal-binding</keyword>
<evidence type="ECO:0000256" key="1">
    <source>
        <dbReference type="PROSITE-ProRule" id="PRU00042"/>
    </source>
</evidence>
<feature type="domain" description="C2H2-type" evidence="3">
    <location>
        <begin position="247"/>
        <end position="278"/>
    </location>
</feature>
<sequence length="374" mass="43146">MAYWPEQTTVFFPADPYNRSHGSSTMQRTLSGATDNSTSSVGTSYSAFGSVDTSSSGISSPSVGESLYQPDNSTPYSMLSYGDTKTTDHYAEVESQYQNADTQQGHESSALVSLRQVFDDTIYDIQGAAWQATQDAQSELLNQNSQLRFFHITSEAVESNFKRLQKRSKDASYREAVQDVLYRHLLRQFSDRNQVQTDVNTALREAAYQLLLQVEGDEASGICYYAIAATLDRLQRGLPNTQTATRYRCERPECKGRAFNRSADLERHYEHIHVDDDKKKKKFLCDYRKCNRHEAPFFRRDHFRDHLRDFHKEDLLRRGTKSDEAWWKGRSDRAMSGGWWRCNRCLDIRVDYGTYGFVCPQCGMHCEAERQRHR</sequence>
<gene>
    <name evidence="4" type="ORF">B0H66DRAFT_301077</name>
</gene>
<keyword evidence="5" id="KW-1185">Reference proteome</keyword>
<proteinExistence type="predicted"/>
<evidence type="ECO:0000313" key="5">
    <source>
        <dbReference type="Proteomes" id="UP001283341"/>
    </source>
</evidence>
<evidence type="ECO:0000259" key="3">
    <source>
        <dbReference type="PROSITE" id="PS50157"/>
    </source>
</evidence>
<reference evidence="4" key="1">
    <citation type="journal article" date="2023" name="Mol. Phylogenet. Evol.">
        <title>Genome-scale phylogeny and comparative genomics of the fungal order Sordariales.</title>
        <authorList>
            <person name="Hensen N."/>
            <person name="Bonometti L."/>
            <person name="Westerberg I."/>
            <person name="Brannstrom I.O."/>
            <person name="Guillou S."/>
            <person name="Cros-Aarteil S."/>
            <person name="Calhoun S."/>
            <person name="Haridas S."/>
            <person name="Kuo A."/>
            <person name="Mondo S."/>
            <person name="Pangilinan J."/>
            <person name="Riley R."/>
            <person name="LaButti K."/>
            <person name="Andreopoulos B."/>
            <person name="Lipzen A."/>
            <person name="Chen C."/>
            <person name="Yan M."/>
            <person name="Daum C."/>
            <person name="Ng V."/>
            <person name="Clum A."/>
            <person name="Steindorff A."/>
            <person name="Ohm R.A."/>
            <person name="Martin F."/>
            <person name="Silar P."/>
            <person name="Natvig D.O."/>
            <person name="Lalanne C."/>
            <person name="Gautier V."/>
            <person name="Ament-Velasquez S.L."/>
            <person name="Kruys A."/>
            <person name="Hutchinson M.I."/>
            <person name="Powell A.J."/>
            <person name="Barry K."/>
            <person name="Miller A.N."/>
            <person name="Grigoriev I.V."/>
            <person name="Debuchy R."/>
            <person name="Gladieux P."/>
            <person name="Hiltunen Thoren M."/>
            <person name="Johannesson H."/>
        </authorList>
    </citation>
    <scope>NUCLEOTIDE SEQUENCE</scope>
    <source>
        <strain evidence="4">CBS 118394</strain>
    </source>
</reference>
<comment type="caution">
    <text evidence="4">The sequence shown here is derived from an EMBL/GenBank/DDBJ whole genome shotgun (WGS) entry which is preliminary data.</text>
</comment>
<dbReference type="GO" id="GO:0008270">
    <property type="term" value="F:zinc ion binding"/>
    <property type="evidence" value="ECO:0007669"/>
    <property type="project" value="UniProtKB-KW"/>
</dbReference>
<keyword evidence="1" id="KW-0863">Zinc-finger</keyword>
<dbReference type="InterPro" id="IPR013087">
    <property type="entry name" value="Znf_C2H2_type"/>
</dbReference>
<dbReference type="Gene3D" id="3.30.160.60">
    <property type="entry name" value="Classic Zinc Finger"/>
    <property type="match status" value="1"/>
</dbReference>
<keyword evidence="1" id="KW-0862">Zinc</keyword>
<feature type="compositionally biased region" description="Low complexity" evidence="2">
    <location>
        <begin position="49"/>
        <end position="66"/>
    </location>
</feature>
<dbReference type="EMBL" id="JAUEDM010000005">
    <property type="protein sequence ID" value="KAK3316669.1"/>
    <property type="molecule type" value="Genomic_DNA"/>
</dbReference>